<evidence type="ECO:0000256" key="1">
    <source>
        <dbReference type="SAM" id="SignalP"/>
    </source>
</evidence>
<dbReference type="EMBL" id="RBIL01000002">
    <property type="protein sequence ID" value="RKQ88348.1"/>
    <property type="molecule type" value="Genomic_DNA"/>
</dbReference>
<feature type="chain" id="PRO_5039357425" evidence="1">
    <location>
        <begin position="22"/>
        <end position="143"/>
    </location>
</feature>
<proteinExistence type="predicted"/>
<dbReference type="OrthoDB" id="5245208at2"/>
<gene>
    <name evidence="2" type="ORF">C8N24_6390</name>
</gene>
<protein>
    <submittedName>
        <fullName evidence="2">Uncharacterized protein</fullName>
    </submittedName>
</protein>
<evidence type="ECO:0000313" key="3">
    <source>
        <dbReference type="Proteomes" id="UP000278962"/>
    </source>
</evidence>
<accession>A0A660L4K8</accession>
<keyword evidence="1" id="KW-0732">Signal</keyword>
<reference evidence="2 3" key="1">
    <citation type="submission" date="2018-10" db="EMBL/GenBank/DDBJ databases">
        <title>Genomic Encyclopedia of Archaeal and Bacterial Type Strains, Phase II (KMG-II): from individual species to whole genera.</title>
        <authorList>
            <person name="Goeker M."/>
        </authorList>
    </citation>
    <scope>NUCLEOTIDE SEQUENCE [LARGE SCALE GENOMIC DNA]</scope>
    <source>
        <strain evidence="2 3">DSM 14954</strain>
    </source>
</reference>
<keyword evidence="3" id="KW-1185">Reference proteome</keyword>
<feature type="signal peptide" evidence="1">
    <location>
        <begin position="1"/>
        <end position="21"/>
    </location>
</feature>
<organism evidence="2 3">
    <name type="scientific">Solirubrobacter pauli</name>
    <dbReference type="NCBI Taxonomy" id="166793"/>
    <lineage>
        <taxon>Bacteria</taxon>
        <taxon>Bacillati</taxon>
        <taxon>Actinomycetota</taxon>
        <taxon>Thermoleophilia</taxon>
        <taxon>Solirubrobacterales</taxon>
        <taxon>Solirubrobacteraceae</taxon>
        <taxon>Solirubrobacter</taxon>
    </lineage>
</organism>
<dbReference type="Proteomes" id="UP000278962">
    <property type="component" value="Unassembled WGS sequence"/>
</dbReference>
<evidence type="ECO:0000313" key="2">
    <source>
        <dbReference type="EMBL" id="RKQ88348.1"/>
    </source>
</evidence>
<comment type="caution">
    <text evidence="2">The sequence shown here is derived from an EMBL/GenBank/DDBJ whole genome shotgun (WGS) entry which is preliminary data.</text>
</comment>
<sequence>MTKLVTAVVVLVSLLAAPSMASAAKAPKPVRDCTADGRVDGRYSKSELRRAIAKTPKSSKGKECKKRLKRVLKSGGDGRLSSKSKSTKTILRDCADNGWIDRRYSVAALRKALKNLPTELEEYSDCGPTLRSEIKARTKKSKR</sequence>
<dbReference type="RefSeq" id="WP_147448085.1">
    <property type="nucleotide sequence ID" value="NZ_RBIL01000002.1"/>
</dbReference>
<dbReference type="AlphaFoldDB" id="A0A660L4K8"/>
<name>A0A660L4K8_9ACTN</name>